<evidence type="ECO:0000256" key="8">
    <source>
        <dbReference type="HAMAP-Rule" id="MF_00440"/>
    </source>
</evidence>
<proteinExistence type="inferred from homology"/>
<dbReference type="Proteomes" id="UP001291687">
    <property type="component" value="Unassembled WGS sequence"/>
</dbReference>
<comment type="function">
    <text evidence="8">Negatively regulates transcription of bacterial ribonucleotide reductase nrd genes and operons by binding to NrdR-boxes.</text>
</comment>
<organism evidence="10 11">
    <name type="scientific">Candidatus Megaera venefica</name>
    <dbReference type="NCBI Taxonomy" id="2055910"/>
    <lineage>
        <taxon>Bacteria</taxon>
        <taxon>Pseudomonadati</taxon>
        <taxon>Pseudomonadota</taxon>
        <taxon>Alphaproteobacteria</taxon>
        <taxon>Rickettsiales</taxon>
        <taxon>Rickettsiaceae</taxon>
        <taxon>Candidatus Megaera</taxon>
    </lineage>
</organism>
<dbReference type="Pfam" id="PF03477">
    <property type="entry name" value="ATP-cone"/>
    <property type="match status" value="1"/>
</dbReference>
<keyword evidence="4 8" id="KW-0067">ATP-binding</keyword>
<sequence length="151" mass="17557">MKCIFCQSPDTVVKDSRETDEGKVVRRRRSCLKCNGRFTTFERVQLRELIIVKKSGAKRPFDRAKILKSITTALRKRNFLEEEIEEIANRITLEVESSNSKEVQSQMIGKLIMQELAKIDQVAYIRFASVYKDFSTAQDFAKFIGKIRENQ</sequence>
<keyword evidence="8" id="KW-0479">Metal-binding</keyword>
<dbReference type="InterPro" id="IPR005144">
    <property type="entry name" value="ATP-cone_dom"/>
</dbReference>
<dbReference type="PANTHER" id="PTHR30455">
    <property type="entry name" value="TRANSCRIPTIONAL REPRESSOR NRDR"/>
    <property type="match status" value="1"/>
</dbReference>
<dbReference type="HAMAP" id="MF_00440">
    <property type="entry name" value="NrdR"/>
    <property type="match status" value="1"/>
</dbReference>
<feature type="zinc finger region" evidence="8">
    <location>
        <begin position="3"/>
        <end position="34"/>
    </location>
</feature>
<keyword evidence="7 8" id="KW-0804">Transcription</keyword>
<evidence type="ECO:0000256" key="7">
    <source>
        <dbReference type="ARBA" id="ARBA00023163"/>
    </source>
</evidence>
<evidence type="ECO:0000256" key="2">
    <source>
        <dbReference type="ARBA" id="ARBA00022741"/>
    </source>
</evidence>
<dbReference type="InterPro" id="IPR055173">
    <property type="entry name" value="NrdR-like_N"/>
</dbReference>
<keyword evidence="5 8" id="KW-0805">Transcription regulation</keyword>
<evidence type="ECO:0000313" key="11">
    <source>
        <dbReference type="Proteomes" id="UP001291687"/>
    </source>
</evidence>
<keyword evidence="3 8" id="KW-0863">Zinc-finger</keyword>
<feature type="domain" description="ATP-cone" evidence="9">
    <location>
        <begin position="49"/>
        <end position="139"/>
    </location>
</feature>
<reference evidence="10 11" key="1">
    <citation type="submission" date="2023-03" db="EMBL/GenBank/DDBJ databases">
        <title>Host association and intracellularity evolved multiple times independently in the Rickettsiales.</title>
        <authorList>
            <person name="Castelli M."/>
            <person name="Nardi T."/>
            <person name="Gammuto L."/>
            <person name="Bellinzona G."/>
            <person name="Sabaneyeva E."/>
            <person name="Potekhin A."/>
            <person name="Serra V."/>
            <person name="Petroni G."/>
            <person name="Sassera D."/>
        </authorList>
    </citation>
    <scope>NUCLEOTIDE SEQUENCE [LARGE SCALE GENOMIC DNA]</scope>
    <source>
        <strain evidence="10 11">Sr 2-6</strain>
    </source>
</reference>
<keyword evidence="11" id="KW-1185">Reference proteome</keyword>
<dbReference type="RefSeq" id="WP_322777268.1">
    <property type="nucleotide sequence ID" value="NZ_JARJFB010000123.1"/>
</dbReference>
<comment type="caution">
    <text evidence="10">The sequence shown here is derived from an EMBL/GenBank/DDBJ whole genome shotgun (WGS) entry which is preliminary data.</text>
</comment>
<evidence type="ECO:0000259" key="9">
    <source>
        <dbReference type="PROSITE" id="PS51161"/>
    </source>
</evidence>
<keyword evidence="8" id="KW-0862">Zinc</keyword>
<keyword evidence="6 8" id="KW-0238">DNA-binding</keyword>
<evidence type="ECO:0000256" key="3">
    <source>
        <dbReference type="ARBA" id="ARBA00022771"/>
    </source>
</evidence>
<comment type="cofactor">
    <cofactor evidence="8">
        <name>Zn(2+)</name>
        <dbReference type="ChEBI" id="CHEBI:29105"/>
    </cofactor>
    <text evidence="8">Binds 1 zinc ion.</text>
</comment>
<dbReference type="NCBIfam" id="TIGR00244">
    <property type="entry name" value="transcriptional regulator NrdR"/>
    <property type="match status" value="1"/>
</dbReference>
<evidence type="ECO:0000313" key="10">
    <source>
        <dbReference type="EMBL" id="MEA0971366.1"/>
    </source>
</evidence>
<dbReference type="PROSITE" id="PS51161">
    <property type="entry name" value="ATP_CONE"/>
    <property type="match status" value="1"/>
</dbReference>
<dbReference type="Pfam" id="PF22811">
    <property type="entry name" value="Zn_ribbon_NrdR"/>
    <property type="match status" value="1"/>
</dbReference>
<evidence type="ECO:0000256" key="1">
    <source>
        <dbReference type="ARBA" id="ARBA00022491"/>
    </source>
</evidence>
<keyword evidence="2 8" id="KW-0547">Nucleotide-binding</keyword>
<protein>
    <recommendedName>
        <fullName evidence="8">Transcriptional repressor NrdR</fullName>
    </recommendedName>
</protein>
<dbReference type="PANTHER" id="PTHR30455:SF2">
    <property type="entry name" value="TRANSCRIPTIONAL REPRESSOR NRDR"/>
    <property type="match status" value="1"/>
</dbReference>
<dbReference type="EMBL" id="JARJFB010000123">
    <property type="protein sequence ID" value="MEA0971366.1"/>
    <property type="molecule type" value="Genomic_DNA"/>
</dbReference>
<comment type="similarity">
    <text evidence="8">Belongs to the NrdR family.</text>
</comment>
<evidence type="ECO:0000256" key="4">
    <source>
        <dbReference type="ARBA" id="ARBA00022840"/>
    </source>
</evidence>
<keyword evidence="1 8" id="KW-0678">Repressor</keyword>
<evidence type="ECO:0000256" key="5">
    <source>
        <dbReference type="ARBA" id="ARBA00023015"/>
    </source>
</evidence>
<accession>A0ABU5NDZ3</accession>
<dbReference type="InterPro" id="IPR003796">
    <property type="entry name" value="RNR_NrdR-like"/>
</dbReference>
<gene>
    <name evidence="8" type="primary">nrdR</name>
    <name evidence="10" type="ORF">Megvenef_01343</name>
</gene>
<evidence type="ECO:0000256" key="6">
    <source>
        <dbReference type="ARBA" id="ARBA00023125"/>
    </source>
</evidence>
<name>A0ABU5NDZ3_9RICK</name>